<dbReference type="PIRSF" id="PIRSF037208">
    <property type="entry name" value="ATE_pro_prd"/>
    <property type="match status" value="1"/>
</dbReference>
<evidence type="ECO:0000256" key="5">
    <source>
        <dbReference type="SAM" id="MobiDB-lite"/>
    </source>
</evidence>
<dbReference type="NCBIfam" id="NF002346">
    <property type="entry name" value="PRK01305.2-3"/>
    <property type="match status" value="1"/>
</dbReference>
<keyword evidence="2 4" id="KW-0808">Transferase</keyword>
<dbReference type="SUPFAM" id="SSF55729">
    <property type="entry name" value="Acyl-CoA N-acyltransferases (Nat)"/>
    <property type="match status" value="1"/>
</dbReference>
<dbReference type="EC" id="2.3.2.29" evidence="4"/>
<dbReference type="HAMAP" id="MF_00689">
    <property type="entry name" value="Bpt"/>
    <property type="match status" value="1"/>
</dbReference>
<dbReference type="Pfam" id="PF04377">
    <property type="entry name" value="ATE_C"/>
    <property type="match status" value="1"/>
</dbReference>
<dbReference type="eggNOG" id="COG2935">
    <property type="taxonomic scope" value="Bacteria"/>
</dbReference>
<dbReference type="InterPro" id="IPR030700">
    <property type="entry name" value="N-end_Aminoacyl_Trfase"/>
</dbReference>
<dbReference type="PANTHER" id="PTHR21367:SF1">
    <property type="entry name" value="ARGINYL-TRNA--PROTEIN TRANSFERASE 1"/>
    <property type="match status" value="1"/>
</dbReference>
<accession>B3PVA9</accession>
<dbReference type="GO" id="GO:0008914">
    <property type="term" value="F:leucyl-tRNA--protein transferase activity"/>
    <property type="evidence" value="ECO:0007669"/>
    <property type="project" value="UniProtKB-UniRule"/>
</dbReference>
<dbReference type="PANTHER" id="PTHR21367">
    <property type="entry name" value="ARGININE-TRNA-PROTEIN TRANSFERASE 1"/>
    <property type="match status" value="1"/>
</dbReference>
<name>B3PVA9_RHIE6</name>
<dbReference type="GO" id="GO:0005737">
    <property type="term" value="C:cytoplasm"/>
    <property type="evidence" value="ECO:0007669"/>
    <property type="project" value="UniProtKB-SubCell"/>
</dbReference>
<dbReference type="InterPro" id="IPR017138">
    <property type="entry name" value="Asp_Glu_LeuTrfase"/>
</dbReference>
<dbReference type="Pfam" id="PF04376">
    <property type="entry name" value="ATE_N"/>
    <property type="match status" value="1"/>
</dbReference>
<feature type="domain" description="N-end aminoacyl transferase N-terminal" evidence="6">
    <location>
        <begin position="34"/>
        <end position="103"/>
    </location>
</feature>
<evidence type="ECO:0000259" key="7">
    <source>
        <dbReference type="Pfam" id="PF04377"/>
    </source>
</evidence>
<comment type="similarity">
    <text evidence="4">Belongs to the R-transferase family. Bpt subfamily.</text>
</comment>
<comment type="catalytic activity">
    <reaction evidence="4">
        <text>N-terminal L-aspartyl-[protein] + L-leucyl-tRNA(Leu) = N-terminal L-leucyl-L-aspartyl-[protein] + tRNA(Leu) + H(+)</text>
        <dbReference type="Rhea" id="RHEA:50420"/>
        <dbReference type="Rhea" id="RHEA-COMP:9613"/>
        <dbReference type="Rhea" id="RHEA-COMP:9622"/>
        <dbReference type="Rhea" id="RHEA-COMP:12669"/>
        <dbReference type="Rhea" id="RHEA-COMP:12674"/>
        <dbReference type="ChEBI" id="CHEBI:15378"/>
        <dbReference type="ChEBI" id="CHEBI:64720"/>
        <dbReference type="ChEBI" id="CHEBI:78442"/>
        <dbReference type="ChEBI" id="CHEBI:78494"/>
        <dbReference type="ChEBI" id="CHEBI:133042"/>
        <dbReference type="EC" id="2.3.2.29"/>
    </reaction>
</comment>
<gene>
    <name evidence="8" type="primary">ate</name>
    <name evidence="4" type="synonym">bpt</name>
    <name evidence="8" type="ordered locus">RHECIAT_CH0001572</name>
</gene>
<dbReference type="NCBIfam" id="NF002343">
    <property type="entry name" value="PRK01305.1-4"/>
    <property type="match status" value="1"/>
</dbReference>
<evidence type="ECO:0000313" key="8">
    <source>
        <dbReference type="EMBL" id="ACE90550.1"/>
    </source>
</evidence>
<dbReference type="AlphaFoldDB" id="B3PVA9"/>
<dbReference type="GO" id="GO:0071596">
    <property type="term" value="P:ubiquitin-dependent protein catabolic process via the N-end rule pathway"/>
    <property type="evidence" value="ECO:0007669"/>
    <property type="project" value="InterPro"/>
</dbReference>
<reference evidence="8 9" key="1">
    <citation type="submission" date="2008-04" db="EMBL/GenBank/DDBJ databases">
        <title>Genome diversity and DNA divergence of Rhizobium etli.</title>
        <authorList>
            <person name="Gonzalez V."/>
            <person name="Acosta J.L."/>
            <person name="Santamaria R.I."/>
            <person name="Bustos P."/>
            <person name="Hernandez-Gonzalez I.L."/>
            <person name="Fernandez J.L."/>
            <person name="Diaz R."/>
            <person name="Flores M."/>
            <person name="Mora J."/>
            <person name="Palacios R."/>
            <person name="Davila G."/>
        </authorList>
    </citation>
    <scope>NUCLEOTIDE SEQUENCE [LARGE SCALE GENOMIC DNA]</scope>
    <source>
        <strain evidence="8 9">CIAT 652</strain>
    </source>
</reference>
<evidence type="ECO:0000256" key="2">
    <source>
        <dbReference type="ARBA" id="ARBA00022679"/>
    </source>
</evidence>
<evidence type="ECO:0000256" key="1">
    <source>
        <dbReference type="ARBA" id="ARBA00022490"/>
    </source>
</evidence>
<dbReference type="HOGENOM" id="CLU_077607_1_0_5"/>
<dbReference type="InterPro" id="IPR016181">
    <property type="entry name" value="Acyl_CoA_acyltransferase"/>
</dbReference>
<evidence type="ECO:0000256" key="4">
    <source>
        <dbReference type="HAMAP-Rule" id="MF_00689"/>
    </source>
</evidence>
<dbReference type="GO" id="GO:0004057">
    <property type="term" value="F:arginyl-tRNA--protein transferase activity"/>
    <property type="evidence" value="ECO:0007669"/>
    <property type="project" value="InterPro"/>
</dbReference>
<dbReference type="EMBL" id="CP001074">
    <property type="protein sequence ID" value="ACE90550.1"/>
    <property type="molecule type" value="Genomic_DNA"/>
</dbReference>
<dbReference type="NCBIfam" id="NF002342">
    <property type="entry name" value="PRK01305.1-3"/>
    <property type="match status" value="1"/>
</dbReference>
<protein>
    <recommendedName>
        <fullName evidence="4">Aspartate/glutamate leucyltransferase</fullName>
        <ecNumber evidence="4">2.3.2.29</ecNumber>
    </recommendedName>
</protein>
<feature type="domain" description="N-end rule aminoacyl transferase C-terminal" evidence="7">
    <location>
        <begin position="123"/>
        <end position="255"/>
    </location>
</feature>
<comment type="subcellular location">
    <subcellularLocation>
        <location evidence="4">Cytoplasm</location>
    </subcellularLocation>
</comment>
<dbReference type="Proteomes" id="UP000008817">
    <property type="component" value="Chromosome"/>
</dbReference>
<comment type="catalytic activity">
    <reaction evidence="4">
        <text>N-terminal L-glutamyl-[protein] + L-leucyl-tRNA(Leu) = N-terminal L-leucyl-L-glutamyl-[protein] + tRNA(Leu) + H(+)</text>
        <dbReference type="Rhea" id="RHEA:50412"/>
        <dbReference type="Rhea" id="RHEA-COMP:9613"/>
        <dbReference type="Rhea" id="RHEA-COMP:9622"/>
        <dbReference type="Rhea" id="RHEA-COMP:12664"/>
        <dbReference type="Rhea" id="RHEA-COMP:12668"/>
        <dbReference type="ChEBI" id="CHEBI:15378"/>
        <dbReference type="ChEBI" id="CHEBI:64721"/>
        <dbReference type="ChEBI" id="CHEBI:78442"/>
        <dbReference type="ChEBI" id="CHEBI:78494"/>
        <dbReference type="ChEBI" id="CHEBI:133041"/>
        <dbReference type="EC" id="2.3.2.29"/>
    </reaction>
</comment>
<organism evidence="8 9">
    <name type="scientific">Rhizobium etli (strain CIAT 652)</name>
    <dbReference type="NCBI Taxonomy" id="491916"/>
    <lineage>
        <taxon>Bacteria</taxon>
        <taxon>Pseudomonadati</taxon>
        <taxon>Pseudomonadota</taxon>
        <taxon>Alphaproteobacteria</taxon>
        <taxon>Hyphomicrobiales</taxon>
        <taxon>Rhizobiaceae</taxon>
        <taxon>Rhizobium/Agrobacterium group</taxon>
        <taxon>Rhizobium</taxon>
    </lineage>
</organism>
<proteinExistence type="inferred from homology"/>
<comment type="function">
    <text evidence="4">Functions in the N-end rule pathway of protein degradation where it conjugates Leu from its aminoacyl-tRNA to the N-termini of proteins containing an N-terminal aspartate or glutamate.</text>
</comment>
<evidence type="ECO:0000259" key="6">
    <source>
        <dbReference type="Pfam" id="PF04376"/>
    </source>
</evidence>
<sequence>MLLENGTVSTRKFPRQMNTQTTPSPQFYLTAPAACPYLPHEMERKVFTHLVGPRAAEMNDILTQGGFRRSQNIAYRPACESCRACVSVRILAQEFEPTKSMKRVLAANSDIIATEFTAQPSSEQYSLFRRYLDYRHQQGGMSDMTVLDYAIMVEDTHVNTRIVEYRRREEGSGLEERPKGELLAAALTDTMSDGLSMVYSYFNPGLDRRSLGTFMILDHVRRTKALGLPHVYLGYWVQGSRKMDYKTRFQPQEHLTPRGWERFDPSSMRESTQD</sequence>
<dbReference type="InterPro" id="IPR007471">
    <property type="entry name" value="N-end_Aminoacyl_Trfase_N"/>
</dbReference>
<dbReference type="InterPro" id="IPR007472">
    <property type="entry name" value="N-end_Aminoacyl_Trfase_C"/>
</dbReference>
<feature type="region of interest" description="Disordered" evidence="5">
    <location>
        <begin position="1"/>
        <end position="22"/>
    </location>
</feature>
<evidence type="ECO:0000256" key="3">
    <source>
        <dbReference type="ARBA" id="ARBA00023315"/>
    </source>
</evidence>
<keyword evidence="1 4" id="KW-0963">Cytoplasm</keyword>
<dbReference type="KEGG" id="rec:RHECIAT_CH0001572"/>
<keyword evidence="3 4" id="KW-0012">Acyltransferase</keyword>
<evidence type="ECO:0000313" key="9">
    <source>
        <dbReference type="Proteomes" id="UP000008817"/>
    </source>
</evidence>